<proteinExistence type="predicted"/>
<comment type="caution">
    <text evidence="2">The sequence shown here is derived from an EMBL/GenBank/DDBJ whole genome shotgun (WGS) entry which is preliminary data.</text>
</comment>
<dbReference type="AlphaFoldDB" id="A0A9P6LV94"/>
<keyword evidence="1" id="KW-0812">Transmembrane</keyword>
<gene>
    <name evidence="2" type="ORF">BGZ70_004164</name>
</gene>
<sequence length="78" mass="8937">YGSLIMTRNEFDGKVFDCSPSQISAGACPFPTGEAVLTLLKFQDSDWNLYMGLFVMVVVVYRILAWWILVLKVKSNRW</sequence>
<evidence type="ECO:0000313" key="3">
    <source>
        <dbReference type="Proteomes" id="UP000738359"/>
    </source>
</evidence>
<organism evidence="2 3">
    <name type="scientific">Mortierella alpina</name>
    <name type="common">Oleaginous fungus</name>
    <name type="synonym">Mortierella renispora</name>
    <dbReference type="NCBI Taxonomy" id="64518"/>
    <lineage>
        <taxon>Eukaryota</taxon>
        <taxon>Fungi</taxon>
        <taxon>Fungi incertae sedis</taxon>
        <taxon>Mucoromycota</taxon>
        <taxon>Mortierellomycotina</taxon>
        <taxon>Mortierellomycetes</taxon>
        <taxon>Mortierellales</taxon>
        <taxon>Mortierellaceae</taxon>
        <taxon>Mortierella</taxon>
    </lineage>
</organism>
<feature type="non-terminal residue" evidence="2">
    <location>
        <position position="1"/>
    </location>
</feature>
<feature type="transmembrane region" description="Helical" evidence="1">
    <location>
        <begin position="49"/>
        <end position="71"/>
    </location>
</feature>
<evidence type="ECO:0000313" key="2">
    <source>
        <dbReference type="EMBL" id="KAF9944978.1"/>
    </source>
</evidence>
<keyword evidence="1" id="KW-1133">Transmembrane helix</keyword>
<protein>
    <submittedName>
        <fullName evidence="2">Uncharacterized protein</fullName>
    </submittedName>
</protein>
<dbReference type="Proteomes" id="UP000738359">
    <property type="component" value="Unassembled WGS sequence"/>
</dbReference>
<dbReference type="OrthoDB" id="66620at2759"/>
<reference evidence="2" key="1">
    <citation type="journal article" date="2020" name="Fungal Divers.">
        <title>Resolving the Mortierellaceae phylogeny through synthesis of multi-gene phylogenetics and phylogenomics.</title>
        <authorList>
            <person name="Vandepol N."/>
            <person name="Liber J."/>
            <person name="Desiro A."/>
            <person name="Na H."/>
            <person name="Kennedy M."/>
            <person name="Barry K."/>
            <person name="Grigoriev I.V."/>
            <person name="Miller A.N."/>
            <person name="O'Donnell K."/>
            <person name="Stajich J.E."/>
            <person name="Bonito G."/>
        </authorList>
    </citation>
    <scope>NUCLEOTIDE SEQUENCE</scope>
    <source>
        <strain evidence="2">CK1249</strain>
    </source>
</reference>
<keyword evidence="1" id="KW-0472">Membrane</keyword>
<evidence type="ECO:0000256" key="1">
    <source>
        <dbReference type="SAM" id="Phobius"/>
    </source>
</evidence>
<accession>A0A9P6LV94</accession>
<keyword evidence="3" id="KW-1185">Reference proteome</keyword>
<name>A0A9P6LV94_MORAP</name>
<dbReference type="EMBL" id="JAAAHY010002235">
    <property type="protein sequence ID" value="KAF9944978.1"/>
    <property type="molecule type" value="Genomic_DNA"/>
</dbReference>